<protein>
    <submittedName>
        <fullName evidence="6">FAD/NAD(P)-binding domain-containing protein</fullName>
    </submittedName>
</protein>
<gene>
    <name evidence="6" type="ORF">CC78DRAFT_585075</name>
</gene>
<dbReference type="Proteomes" id="UP000800093">
    <property type="component" value="Unassembled WGS sequence"/>
</dbReference>
<dbReference type="Pfam" id="PF01494">
    <property type="entry name" value="FAD_binding_3"/>
    <property type="match status" value="1"/>
</dbReference>
<evidence type="ECO:0000313" key="6">
    <source>
        <dbReference type="EMBL" id="KAF2260188.1"/>
    </source>
</evidence>
<keyword evidence="3" id="KW-0560">Oxidoreductase</keyword>
<evidence type="ECO:0000313" key="7">
    <source>
        <dbReference type="Proteomes" id="UP000800093"/>
    </source>
</evidence>
<organism evidence="6 7">
    <name type="scientific">Lojkania enalia</name>
    <dbReference type="NCBI Taxonomy" id="147567"/>
    <lineage>
        <taxon>Eukaryota</taxon>
        <taxon>Fungi</taxon>
        <taxon>Dikarya</taxon>
        <taxon>Ascomycota</taxon>
        <taxon>Pezizomycotina</taxon>
        <taxon>Dothideomycetes</taxon>
        <taxon>Pleosporomycetidae</taxon>
        <taxon>Pleosporales</taxon>
        <taxon>Pleosporales incertae sedis</taxon>
        <taxon>Lojkania</taxon>
    </lineage>
</organism>
<dbReference type="GO" id="GO:0071949">
    <property type="term" value="F:FAD binding"/>
    <property type="evidence" value="ECO:0007669"/>
    <property type="project" value="InterPro"/>
</dbReference>
<keyword evidence="7" id="KW-1185">Reference proteome</keyword>
<dbReference type="InterPro" id="IPR002938">
    <property type="entry name" value="FAD-bd"/>
</dbReference>
<dbReference type="InterPro" id="IPR036188">
    <property type="entry name" value="FAD/NAD-bd_sf"/>
</dbReference>
<dbReference type="PRINTS" id="PR00420">
    <property type="entry name" value="RNGMNOXGNASE"/>
</dbReference>
<evidence type="ECO:0000256" key="3">
    <source>
        <dbReference type="ARBA" id="ARBA00023002"/>
    </source>
</evidence>
<keyword evidence="4" id="KW-0503">Monooxygenase</keyword>
<evidence type="ECO:0000256" key="4">
    <source>
        <dbReference type="ARBA" id="ARBA00023033"/>
    </source>
</evidence>
<keyword evidence="1" id="KW-0285">Flavoprotein</keyword>
<evidence type="ECO:0000256" key="1">
    <source>
        <dbReference type="ARBA" id="ARBA00022630"/>
    </source>
</evidence>
<dbReference type="GO" id="GO:0004497">
    <property type="term" value="F:monooxygenase activity"/>
    <property type="evidence" value="ECO:0007669"/>
    <property type="project" value="UniProtKB-KW"/>
</dbReference>
<keyword evidence="2" id="KW-0274">FAD</keyword>
<dbReference type="PANTHER" id="PTHR46972">
    <property type="entry name" value="MONOOXYGENASE ASQM-RELATED"/>
    <property type="match status" value="1"/>
</dbReference>
<feature type="domain" description="FAD-binding" evidence="5">
    <location>
        <begin position="8"/>
        <end position="366"/>
    </location>
</feature>
<dbReference type="PANTHER" id="PTHR46972:SF1">
    <property type="entry name" value="FAD DEPENDENT OXIDOREDUCTASE DOMAIN-CONTAINING PROTEIN"/>
    <property type="match status" value="1"/>
</dbReference>
<name>A0A9P4N069_9PLEO</name>
<dbReference type="SUPFAM" id="SSF51905">
    <property type="entry name" value="FAD/NAD(P)-binding domain"/>
    <property type="match status" value="1"/>
</dbReference>
<dbReference type="EMBL" id="ML986687">
    <property type="protein sequence ID" value="KAF2260188.1"/>
    <property type="molecule type" value="Genomic_DNA"/>
</dbReference>
<dbReference type="Gene3D" id="3.50.50.60">
    <property type="entry name" value="FAD/NAD(P)-binding domain"/>
    <property type="match status" value="1"/>
</dbReference>
<reference evidence="7" key="1">
    <citation type="journal article" date="2020" name="Stud. Mycol.">
        <title>101 Dothideomycetes genomes: A test case for predicting lifestyles and emergence of pathogens.</title>
        <authorList>
            <person name="Haridas S."/>
            <person name="Albert R."/>
            <person name="Binder M."/>
            <person name="Bloem J."/>
            <person name="LaButti K."/>
            <person name="Salamov A."/>
            <person name="Andreopoulos B."/>
            <person name="Baker S."/>
            <person name="Barry K."/>
            <person name="Bills G."/>
            <person name="Bluhm B."/>
            <person name="Cannon C."/>
            <person name="Castanera R."/>
            <person name="Culley D."/>
            <person name="Daum C."/>
            <person name="Ezra D."/>
            <person name="Gonzalez J."/>
            <person name="Henrissat B."/>
            <person name="Kuo A."/>
            <person name="Liang C."/>
            <person name="Lipzen A."/>
            <person name="Lutzoni F."/>
            <person name="Magnuson J."/>
            <person name="Mondo S."/>
            <person name="Nolan M."/>
            <person name="Ohm R."/>
            <person name="Pangilinan J."/>
            <person name="Park H.-J."/>
            <person name="Ramirez L."/>
            <person name="Alfaro M."/>
            <person name="Sun H."/>
            <person name="Tritt A."/>
            <person name="Yoshinaga Y."/>
            <person name="Zwiers L.-H."/>
            <person name="Turgeon B."/>
            <person name="Goodwin S."/>
            <person name="Spatafora J."/>
            <person name="Crous P."/>
            <person name="Grigoriev I."/>
        </authorList>
    </citation>
    <scope>NUCLEOTIDE SEQUENCE [LARGE SCALE GENOMIC DNA]</scope>
    <source>
        <strain evidence="7">CBS 304.66</strain>
    </source>
</reference>
<comment type="caution">
    <text evidence="6">The sequence shown here is derived from an EMBL/GenBank/DDBJ whole genome shotgun (WGS) entry which is preliminary data.</text>
</comment>
<evidence type="ECO:0000259" key="5">
    <source>
        <dbReference type="Pfam" id="PF01494"/>
    </source>
</evidence>
<dbReference type="OrthoDB" id="655030at2759"/>
<evidence type="ECO:0000256" key="2">
    <source>
        <dbReference type="ARBA" id="ARBA00022827"/>
    </source>
</evidence>
<accession>A0A9P4N069</accession>
<dbReference type="AlphaFoldDB" id="A0A9P4N069"/>
<sequence>MSTQPPKIALIGCGPVSLTLASILQKHTIPFVIYEASPSIRTQGGTLDLHPSSGQAALKESGLWAQFAVHSRPESDVLKIVSMDGDVLFDENTCDKHEVQDEEKFERRPEIDRKVLVEMLYQNVNNDAIRFNKKLAQILPSTTPEGKYDLKFSDGMVEGGFDLVVGADGAWSRVREFLTDVKPRYSGISALELWIDDVHGKPWVRDYVGEGSLFCFGEGCAVQAQRIGDGSLRCYASQRVPEDFFEKCGMEWEKKGVGKEFVEKYFAHASHDVKKVVIESDDNVIPRTLYELPVGFKWEHHPGVTLVGDAAHVMTPFAGVGVNVGMTDSLVLGREIVKVWKGGKTLDAALKDYENEMWPRAQKFAEKTEEGKLKHFSEKGGVEFAHMLRAHYAAQPKGATGA</sequence>
<proteinExistence type="predicted"/>